<dbReference type="Gene3D" id="1.10.10.10">
    <property type="entry name" value="Winged helix-like DNA-binding domain superfamily/Winged helix DNA-binding domain"/>
    <property type="match status" value="1"/>
</dbReference>
<evidence type="ECO:0000256" key="3">
    <source>
        <dbReference type="ARBA" id="ARBA00023125"/>
    </source>
</evidence>
<evidence type="ECO:0000313" key="7">
    <source>
        <dbReference type="Proteomes" id="UP000018679"/>
    </source>
</evidence>
<proteinExistence type="inferred from homology"/>
<reference evidence="6 7" key="1">
    <citation type="journal article" date="2013" name="Genome Announc.">
        <title>Genome Sequences of 28 Bordetella pertussis U.S. Outbreak Strains Dating from 2010 to 2012.</title>
        <authorList>
            <person name="Harvill E.T."/>
            <person name="Goodfield L.L."/>
            <person name="Ivanov Y."/>
            <person name="Meyer J.A."/>
            <person name="Newth C."/>
            <person name="Cassiday P."/>
            <person name="Tondella M.L."/>
            <person name="Liao P."/>
            <person name="Zimmerman J."/>
            <person name="Meert K."/>
            <person name="Wessel D."/>
            <person name="Berger J."/>
            <person name="Dean J.M."/>
            <person name="Holubkov R."/>
            <person name="Burr J."/>
            <person name="Liu T."/>
            <person name="Brinkac L."/>
            <person name="Kim M."/>
            <person name="Losada L."/>
        </authorList>
    </citation>
    <scope>NUCLEOTIDE SEQUENCE [LARGE SCALE GENOMIC DNA]</scope>
    <source>
        <strain evidence="6 7">CHLA-26</strain>
    </source>
</reference>
<dbReference type="Pfam" id="PF03466">
    <property type="entry name" value="LysR_substrate"/>
    <property type="match status" value="1"/>
</dbReference>
<dbReference type="PANTHER" id="PTHR30126">
    <property type="entry name" value="HTH-TYPE TRANSCRIPTIONAL REGULATOR"/>
    <property type="match status" value="1"/>
</dbReference>
<feature type="domain" description="HTH lysR-type" evidence="5">
    <location>
        <begin position="40"/>
        <end position="75"/>
    </location>
</feature>
<dbReference type="GO" id="GO:0003700">
    <property type="term" value="F:DNA-binding transcription factor activity"/>
    <property type="evidence" value="ECO:0007669"/>
    <property type="project" value="InterPro"/>
</dbReference>
<dbReference type="InterPro" id="IPR005119">
    <property type="entry name" value="LysR_subst-bd"/>
</dbReference>
<dbReference type="EMBL" id="AXSB02000016">
    <property type="protein sequence ID" value="ETH31692.1"/>
    <property type="molecule type" value="Genomic_DNA"/>
</dbReference>
<keyword evidence="4" id="KW-0804">Transcription</keyword>
<name>A0AAI9NFH1_BORPT</name>
<dbReference type="PANTHER" id="PTHR30126:SF91">
    <property type="entry name" value="LYSR FAMILY TRANSCRIPTIONAL REGULATOR"/>
    <property type="match status" value="1"/>
</dbReference>
<dbReference type="PROSITE" id="PS50931">
    <property type="entry name" value="HTH_LYSR"/>
    <property type="match status" value="1"/>
</dbReference>
<protein>
    <submittedName>
        <fullName evidence="6">LysR substrate-binding domain protein</fullName>
    </submittedName>
</protein>
<dbReference type="InterPro" id="IPR036390">
    <property type="entry name" value="WH_DNA-bd_sf"/>
</dbReference>
<gene>
    <name evidence="6" type="ORF">L566_3350</name>
</gene>
<comment type="similarity">
    <text evidence="1">Belongs to the LysR transcriptional regulatory family.</text>
</comment>
<keyword evidence="3" id="KW-0238">DNA-binding</keyword>
<evidence type="ECO:0000313" key="6">
    <source>
        <dbReference type="EMBL" id="ETH31692.1"/>
    </source>
</evidence>
<dbReference type="SUPFAM" id="SSF53850">
    <property type="entry name" value="Periplasmic binding protein-like II"/>
    <property type="match status" value="1"/>
</dbReference>
<comment type="caution">
    <text evidence="6">The sequence shown here is derived from an EMBL/GenBank/DDBJ whole genome shotgun (WGS) entry which is preliminary data.</text>
</comment>
<dbReference type="InterPro" id="IPR036388">
    <property type="entry name" value="WH-like_DNA-bd_sf"/>
</dbReference>
<dbReference type="Pfam" id="PF00126">
    <property type="entry name" value="HTH_1"/>
    <property type="match status" value="1"/>
</dbReference>
<dbReference type="InterPro" id="IPR000847">
    <property type="entry name" value="LysR_HTH_N"/>
</dbReference>
<dbReference type="AlphaFoldDB" id="A0AAI9NFH1"/>
<organism evidence="6 7">
    <name type="scientific">Bordetella pertussis CHLA-26</name>
    <dbReference type="NCBI Taxonomy" id="1331284"/>
    <lineage>
        <taxon>Bacteria</taxon>
        <taxon>Pseudomonadati</taxon>
        <taxon>Pseudomonadota</taxon>
        <taxon>Betaproteobacteria</taxon>
        <taxon>Burkholderiales</taxon>
        <taxon>Alcaligenaceae</taxon>
        <taxon>Bordetella</taxon>
    </lineage>
</organism>
<evidence type="ECO:0000259" key="5">
    <source>
        <dbReference type="PROSITE" id="PS50931"/>
    </source>
</evidence>
<evidence type="ECO:0000256" key="2">
    <source>
        <dbReference type="ARBA" id="ARBA00023015"/>
    </source>
</evidence>
<keyword evidence="2" id="KW-0805">Transcription regulation</keyword>
<evidence type="ECO:0000256" key="1">
    <source>
        <dbReference type="ARBA" id="ARBA00009437"/>
    </source>
</evidence>
<sequence length="312" mass="33494">MKLHIFVQADLLFRSCWTTSRSTRCAPSPPWRRPAAFAPARLHRVQSAVSHAIANLEAQLRVTLFDRSVYKPALTPAGQALLADVRIILAKVDALRAHAHELGEGVELGLSLAVDTLFPPDAVAHALKAMHARYPSVGVRVEYASLGGPAQALKARRCTLAVAVLERPDDQIRRRFLAPVTTWAVAAPGHPLARGEAGTELADHLQVVVEDLSAATRGRDYGVLSPRTWRVGDMVTKLALLRAGVGWGSLPAWLVQADLRAGTLVRLPLAELGPDGAVQMRAYLSHCADEPLGPAARSLCDSLREGAAALRG</sequence>
<dbReference type="GO" id="GO:0000976">
    <property type="term" value="F:transcription cis-regulatory region binding"/>
    <property type="evidence" value="ECO:0007669"/>
    <property type="project" value="TreeGrafter"/>
</dbReference>
<accession>A0AAI9NFH1</accession>
<evidence type="ECO:0000256" key="4">
    <source>
        <dbReference type="ARBA" id="ARBA00023163"/>
    </source>
</evidence>
<dbReference type="Proteomes" id="UP000018679">
    <property type="component" value="Unassembled WGS sequence"/>
</dbReference>
<dbReference type="SUPFAM" id="SSF46785">
    <property type="entry name" value="Winged helix' DNA-binding domain"/>
    <property type="match status" value="1"/>
</dbReference>
<dbReference type="Gene3D" id="3.40.190.290">
    <property type="match status" value="1"/>
</dbReference>